<proteinExistence type="predicted"/>
<dbReference type="EMBL" id="FNNQ01000008">
    <property type="protein sequence ID" value="SDW96776.1"/>
    <property type="molecule type" value="Genomic_DNA"/>
</dbReference>
<evidence type="ECO:0000313" key="3">
    <source>
        <dbReference type="Proteomes" id="UP000198534"/>
    </source>
</evidence>
<keyword evidence="1" id="KW-0812">Transmembrane</keyword>
<evidence type="ECO:0000313" key="2">
    <source>
        <dbReference type="EMBL" id="SDW96776.1"/>
    </source>
</evidence>
<protein>
    <submittedName>
        <fullName evidence="2">Uncharacterized protein</fullName>
    </submittedName>
</protein>
<evidence type="ECO:0000256" key="1">
    <source>
        <dbReference type="SAM" id="Phobius"/>
    </source>
</evidence>
<dbReference type="STRING" id="1048340.SAMN05444487_10864"/>
<gene>
    <name evidence="2" type="ORF">SAMN05444487_10864</name>
</gene>
<feature type="transmembrane region" description="Helical" evidence="1">
    <location>
        <begin position="21"/>
        <end position="45"/>
    </location>
</feature>
<keyword evidence="1" id="KW-0472">Membrane</keyword>
<reference evidence="2 3" key="1">
    <citation type="submission" date="2016-10" db="EMBL/GenBank/DDBJ databases">
        <authorList>
            <person name="de Groot N.N."/>
        </authorList>
    </citation>
    <scope>NUCLEOTIDE SEQUENCE [LARGE SCALE GENOMIC DNA]</scope>
    <source>
        <strain evidence="2 3">DSM 45610</strain>
    </source>
</reference>
<dbReference type="AlphaFoldDB" id="A0A1H2XV64"/>
<name>A0A1H2XV64_9BACL</name>
<dbReference type="Proteomes" id="UP000198534">
    <property type="component" value="Unassembled WGS sequence"/>
</dbReference>
<keyword evidence="1" id="KW-1133">Transmembrane helix</keyword>
<sequence>MMAVHKGSLDEESKRKREEKWVLIILVLCAITFAGLVGICGLVFID</sequence>
<keyword evidence="3" id="KW-1185">Reference proteome</keyword>
<organism evidence="2 3">
    <name type="scientific">Marininema mesophilum</name>
    <dbReference type="NCBI Taxonomy" id="1048340"/>
    <lineage>
        <taxon>Bacteria</taxon>
        <taxon>Bacillati</taxon>
        <taxon>Bacillota</taxon>
        <taxon>Bacilli</taxon>
        <taxon>Bacillales</taxon>
        <taxon>Thermoactinomycetaceae</taxon>
        <taxon>Marininema</taxon>
    </lineage>
</organism>
<accession>A0A1H2XV64</accession>